<dbReference type="Pfam" id="PF02954">
    <property type="entry name" value="HTH_8"/>
    <property type="match status" value="1"/>
</dbReference>
<evidence type="ECO:0000313" key="12">
    <source>
        <dbReference type="Proteomes" id="UP000428328"/>
    </source>
</evidence>
<evidence type="ECO:0000256" key="2">
    <source>
        <dbReference type="ARBA" id="ARBA00022741"/>
    </source>
</evidence>
<dbReference type="InterPro" id="IPR002078">
    <property type="entry name" value="Sigma_54_int"/>
</dbReference>
<dbReference type="InterPro" id="IPR025943">
    <property type="entry name" value="Sigma_54_int_dom_ATP-bd_2"/>
</dbReference>
<dbReference type="InterPro" id="IPR027417">
    <property type="entry name" value="P-loop_NTPase"/>
</dbReference>
<keyword evidence="6" id="KW-0238">DNA-binding</keyword>
<name>A0A6I6JG64_9BACT</name>
<dbReference type="InterPro" id="IPR003593">
    <property type="entry name" value="AAA+_ATPase"/>
</dbReference>
<evidence type="ECO:0000256" key="4">
    <source>
        <dbReference type="ARBA" id="ARBA00023012"/>
    </source>
</evidence>
<dbReference type="Proteomes" id="UP000428328">
    <property type="component" value="Chromosome"/>
</dbReference>
<dbReference type="PROSITE" id="PS00675">
    <property type="entry name" value="SIGMA54_INTERACT_1"/>
    <property type="match status" value="1"/>
</dbReference>
<dbReference type="SMART" id="SM00382">
    <property type="entry name" value="AAA"/>
    <property type="match status" value="1"/>
</dbReference>
<dbReference type="InterPro" id="IPR011006">
    <property type="entry name" value="CheY-like_superfamily"/>
</dbReference>
<dbReference type="PRINTS" id="PR01590">
    <property type="entry name" value="HTHFIS"/>
</dbReference>
<dbReference type="PROSITE" id="PS00688">
    <property type="entry name" value="SIGMA54_INTERACT_3"/>
    <property type="match status" value="1"/>
</dbReference>
<dbReference type="PROSITE" id="PS50045">
    <property type="entry name" value="SIGMA54_INTERACT_4"/>
    <property type="match status" value="1"/>
</dbReference>
<dbReference type="SUPFAM" id="SSF52172">
    <property type="entry name" value="CheY-like"/>
    <property type="match status" value="1"/>
</dbReference>
<protein>
    <submittedName>
        <fullName evidence="11">Response regulator</fullName>
    </submittedName>
</protein>
<feature type="domain" description="Response regulatory" evidence="10">
    <location>
        <begin position="5"/>
        <end position="119"/>
    </location>
</feature>
<dbReference type="GO" id="GO:0006355">
    <property type="term" value="P:regulation of DNA-templated transcription"/>
    <property type="evidence" value="ECO:0007669"/>
    <property type="project" value="InterPro"/>
</dbReference>
<dbReference type="InterPro" id="IPR058031">
    <property type="entry name" value="AAA_lid_NorR"/>
</dbReference>
<dbReference type="Pfam" id="PF00158">
    <property type="entry name" value="Sigma54_activat"/>
    <property type="match status" value="1"/>
</dbReference>
<keyword evidence="7" id="KW-0804">Transcription</keyword>
<keyword evidence="3" id="KW-0067">ATP-binding</keyword>
<evidence type="ECO:0000256" key="7">
    <source>
        <dbReference type="ARBA" id="ARBA00023163"/>
    </source>
</evidence>
<evidence type="ECO:0000256" key="1">
    <source>
        <dbReference type="ARBA" id="ARBA00022553"/>
    </source>
</evidence>
<proteinExistence type="predicted"/>
<dbReference type="CDD" id="cd00009">
    <property type="entry name" value="AAA"/>
    <property type="match status" value="1"/>
</dbReference>
<dbReference type="InterPro" id="IPR002197">
    <property type="entry name" value="HTH_Fis"/>
</dbReference>
<dbReference type="SMART" id="SM00448">
    <property type="entry name" value="REC"/>
    <property type="match status" value="1"/>
</dbReference>
<evidence type="ECO:0000313" key="11">
    <source>
        <dbReference type="EMBL" id="QGY41825.1"/>
    </source>
</evidence>
<dbReference type="Gene3D" id="1.10.8.60">
    <property type="match status" value="1"/>
</dbReference>
<evidence type="ECO:0000256" key="8">
    <source>
        <dbReference type="PROSITE-ProRule" id="PRU00169"/>
    </source>
</evidence>
<evidence type="ECO:0000259" key="10">
    <source>
        <dbReference type="PROSITE" id="PS50110"/>
    </source>
</evidence>
<dbReference type="AlphaFoldDB" id="A0A6I6JG64"/>
<feature type="domain" description="Sigma-54 factor interaction" evidence="9">
    <location>
        <begin position="144"/>
        <end position="372"/>
    </location>
</feature>
<dbReference type="Gene3D" id="3.40.50.300">
    <property type="entry name" value="P-loop containing nucleotide triphosphate hydrolases"/>
    <property type="match status" value="1"/>
</dbReference>
<keyword evidence="4" id="KW-0902">Two-component regulatory system</keyword>
<dbReference type="Pfam" id="PF00072">
    <property type="entry name" value="Response_reg"/>
    <property type="match status" value="1"/>
</dbReference>
<dbReference type="InterPro" id="IPR009057">
    <property type="entry name" value="Homeodomain-like_sf"/>
</dbReference>
<evidence type="ECO:0000256" key="6">
    <source>
        <dbReference type="ARBA" id="ARBA00023125"/>
    </source>
</evidence>
<dbReference type="GO" id="GO:0005524">
    <property type="term" value="F:ATP binding"/>
    <property type="evidence" value="ECO:0007669"/>
    <property type="project" value="UniProtKB-KW"/>
</dbReference>
<dbReference type="Gene3D" id="3.40.50.2300">
    <property type="match status" value="1"/>
</dbReference>
<dbReference type="PANTHER" id="PTHR32071">
    <property type="entry name" value="TRANSCRIPTIONAL REGULATORY PROTEIN"/>
    <property type="match status" value="1"/>
</dbReference>
<keyword evidence="5" id="KW-0805">Transcription regulation</keyword>
<keyword evidence="1 8" id="KW-0597">Phosphoprotein</keyword>
<dbReference type="InterPro" id="IPR001789">
    <property type="entry name" value="Sig_transdc_resp-reg_receiver"/>
</dbReference>
<keyword evidence="12" id="KW-1185">Reference proteome</keyword>
<dbReference type="Gene3D" id="1.10.10.60">
    <property type="entry name" value="Homeodomain-like"/>
    <property type="match status" value="1"/>
</dbReference>
<dbReference type="FunFam" id="3.40.50.300:FF:000006">
    <property type="entry name" value="DNA-binding transcriptional regulator NtrC"/>
    <property type="match status" value="1"/>
</dbReference>
<dbReference type="GO" id="GO:0043565">
    <property type="term" value="F:sequence-specific DNA binding"/>
    <property type="evidence" value="ECO:0007669"/>
    <property type="project" value="InterPro"/>
</dbReference>
<dbReference type="SUPFAM" id="SSF46689">
    <property type="entry name" value="Homeodomain-like"/>
    <property type="match status" value="1"/>
</dbReference>
<dbReference type="PROSITE" id="PS00676">
    <property type="entry name" value="SIGMA54_INTERACT_2"/>
    <property type="match status" value="1"/>
</dbReference>
<feature type="modified residue" description="4-aspartylphosphate" evidence="8">
    <location>
        <position position="54"/>
    </location>
</feature>
<keyword evidence="2" id="KW-0547">Nucleotide-binding</keyword>
<dbReference type="InterPro" id="IPR025944">
    <property type="entry name" value="Sigma_54_int_dom_CS"/>
</dbReference>
<dbReference type="GO" id="GO:0000160">
    <property type="term" value="P:phosphorelay signal transduction system"/>
    <property type="evidence" value="ECO:0007669"/>
    <property type="project" value="UniProtKB-KW"/>
</dbReference>
<dbReference type="EMBL" id="CP046400">
    <property type="protein sequence ID" value="QGY41825.1"/>
    <property type="molecule type" value="Genomic_DNA"/>
</dbReference>
<dbReference type="FunFam" id="3.40.50.2300:FF:000018">
    <property type="entry name" value="DNA-binding transcriptional regulator NtrC"/>
    <property type="match status" value="1"/>
</dbReference>
<gene>
    <name evidence="11" type="ORF">GM415_17420</name>
</gene>
<evidence type="ECO:0000256" key="3">
    <source>
        <dbReference type="ARBA" id="ARBA00022840"/>
    </source>
</evidence>
<dbReference type="PROSITE" id="PS50110">
    <property type="entry name" value="RESPONSE_REGULATORY"/>
    <property type="match status" value="1"/>
</dbReference>
<organism evidence="11 12">
    <name type="scientific">Pseudodesulfovibrio cashew</name>
    <dbReference type="NCBI Taxonomy" id="2678688"/>
    <lineage>
        <taxon>Bacteria</taxon>
        <taxon>Pseudomonadati</taxon>
        <taxon>Thermodesulfobacteriota</taxon>
        <taxon>Desulfovibrionia</taxon>
        <taxon>Desulfovibrionales</taxon>
        <taxon>Desulfovibrionaceae</taxon>
    </lineage>
</organism>
<dbReference type="Pfam" id="PF25601">
    <property type="entry name" value="AAA_lid_14"/>
    <property type="match status" value="1"/>
</dbReference>
<evidence type="ECO:0000259" key="9">
    <source>
        <dbReference type="PROSITE" id="PS50045"/>
    </source>
</evidence>
<sequence>MTAARILVVEDEQIARENLTHVLTGAGHNVTAMISAEEGLRELDKREYDLVVTDLMLPGMDGIELLERARARYPSLMVIVVTGHATVANAVKAMQKGAHSYIAKPLKLDELRLQVERAIEQHALSVEVLRLRKLIAQGKSDFPMVGQSDDFVKLKDTVRQLAQMNCNVLIQGETGTGKELIAQGIHELSQRSDERFMAINCGTFTPELMDKELFGHEKEAFTGANRGQKGILEVADGGTVFFDEIGELELNMQVKLLRVLQERKFLRVGGTREIPVDIRVVAATNCDLRELVEKGEFRQDLYYRLNVVTLQAPPLREHREDIPILIGHFLEKHRQPGQSITSIAQDTLDILMRYPFPGNVRELENIVQRALALGQGQSFTPDLLPEEIGMAKAEAPLPTLEEVEKAHIRKVIAAAGGNKTQAARILGIDRVSLWRKIKRYHLE</sequence>
<reference evidence="11 12" key="1">
    <citation type="submission" date="2019-11" db="EMBL/GenBank/DDBJ databases">
        <authorList>
            <person name="Zheng R.K."/>
            <person name="Sun C.M."/>
        </authorList>
    </citation>
    <scope>NUCLEOTIDE SEQUENCE [LARGE SCALE GENOMIC DNA]</scope>
    <source>
        <strain evidence="11 12">SRB007</strain>
    </source>
</reference>
<accession>A0A6I6JG64</accession>
<dbReference type="SUPFAM" id="SSF52540">
    <property type="entry name" value="P-loop containing nucleoside triphosphate hydrolases"/>
    <property type="match status" value="1"/>
</dbReference>
<dbReference type="KEGG" id="psel:GM415_17420"/>
<evidence type="ECO:0000256" key="5">
    <source>
        <dbReference type="ARBA" id="ARBA00023015"/>
    </source>
</evidence>
<dbReference type="PANTHER" id="PTHR32071:SF119">
    <property type="entry name" value="SIGMA L-DEPENDENT TRANSCRIPTIONAL REGULATOR YPLP-RELATED"/>
    <property type="match status" value="1"/>
</dbReference>
<dbReference type="InterPro" id="IPR025662">
    <property type="entry name" value="Sigma_54_int_dom_ATP-bd_1"/>
</dbReference>
<dbReference type="RefSeq" id="WP_158950446.1">
    <property type="nucleotide sequence ID" value="NZ_CP046400.1"/>
</dbReference>